<gene>
    <name evidence="1" type="ORF">METZ01_LOCUS366994</name>
</gene>
<dbReference type="EMBL" id="UINC01132062">
    <property type="protein sequence ID" value="SVD14140.1"/>
    <property type="molecule type" value="Genomic_DNA"/>
</dbReference>
<evidence type="ECO:0000313" key="1">
    <source>
        <dbReference type="EMBL" id="SVD14140.1"/>
    </source>
</evidence>
<protein>
    <submittedName>
        <fullName evidence="1">Uncharacterized protein</fullName>
    </submittedName>
</protein>
<proteinExistence type="predicted"/>
<dbReference type="AlphaFoldDB" id="A0A382SW12"/>
<sequence length="74" mass="8616">MEEINIINNDGFNRISEIILKSNNNTLAAKLSKKSLINFFLKVCAVLSRIKLIIFKENNHNIFYCIIAKKQKYL</sequence>
<reference evidence="1" key="1">
    <citation type="submission" date="2018-05" db="EMBL/GenBank/DDBJ databases">
        <authorList>
            <person name="Lanie J.A."/>
            <person name="Ng W.-L."/>
            <person name="Kazmierczak K.M."/>
            <person name="Andrzejewski T.M."/>
            <person name="Davidsen T.M."/>
            <person name="Wayne K.J."/>
            <person name="Tettelin H."/>
            <person name="Glass J.I."/>
            <person name="Rusch D."/>
            <person name="Podicherti R."/>
            <person name="Tsui H.-C.T."/>
            <person name="Winkler M.E."/>
        </authorList>
    </citation>
    <scope>NUCLEOTIDE SEQUENCE</scope>
</reference>
<accession>A0A382SW12</accession>
<name>A0A382SW12_9ZZZZ</name>
<organism evidence="1">
    <name type="scientific">marine metagenome</name>
    <dbReference type="NCBI Taxonomy" id="408172"/>
    <lineage>
        <taxon>unclassified sequences</taxon>
        <taxon>metagenomes</taxon>
        <taxon>ecological metagenomes</taxon>
    </lineage>
</organism>